<dbReference type="GO" id="GO:0051959">
    <property type="term" value="F:dynein light intermediate chain binding"/>
    <property type="evidence" value="ECO:0007669"/>
    <property type="project" value="TreeGrafter"/>
</dbReference>
<dbReference type="EMBL" id="ML996701">
    <property type="protein sequence ID" value="KAF2398176.1"/>
    <property type="molecule type" value="Genomic_DNA"/>
</dbReference>
<dbReference type="GO" id="GO:0008017">
    <property type="term" value="F:microtubule binding"/>
    <property type="evidence" value="ECO:0007669"/>
    <property type="project" value="TreeGrafter"/>
</dbReference>
<evidence type="ECO:0000256" key="2">
    <source>
        <dbReference type="ARBA" id="ARBA00022490"/>
    </source>
</evidence>
<dbReference type="AlphaFoldDB" id="A0A6G1HQM7"/>
<sequence length="723" mass="81553">METTSSELASALLQWVNSFDLPSAITSWRDLEDGTVLWRILGDIDPDYFVGPLPELDRKQKENWIPRWQNLKHIDRMVTTYIRDECDKLPALSKKLNPDLKAIAIDGSPQNVIKLVKAVLLAAMYSSYSNERMVQIMQALGPKVAQPIAIAIGEMEELDKRLAEYGADAETGSDIDASTDSEAPAGSHSIERDPELEREEKLIQALQEKRRLEERLADTAADLEETLDRCAALEEELAESKFALDRRRRKTLEDQDFEQLSLQAGRDKDYIAELETDLAQAKASIEQQERQLERLKADAQSKQELRDELQLVKSERDELLQKAKANENLKKKIQALQEHEKANAGLRRDLQNAQEQLHELEAIKERCAALEKANEENAQTIANGEQEIFDQKTTKKRLEHELNVLTQKWEQTRDMLSNAQEAIRELEDRMQEEEAGREDGDHVNSLDAELAADSSTSDDRRKKPKEPSTPATSAEAIIIQQNLAIANASVARLEQRCLDLLQENLGFRAVLDKADDTPDSHPFHHLARKLEDVTKELEDTKSRYIAATTEVADLRHRLDVLGDQAITDSARLAQMQAALAQNHERQAYTQQLEAELRDQKSLLRHALLSTDALVREATPPRSEHEYQLVRTQMEAVRAAPTDTLESVLSAAARVLAGRIEAGHAAVADRDKASHPHHYSVRSKKHNHQHAVAALTPPPDPPAPLRAPKPVRVVAPRRRSTPFF</sequence>
<feature type="compositionally biased region" description="Pro residues" evidence="5">
    <location>
        <begin position="695"/>
        <end position="706"/>
    </location>
</feature>
<dbReference type="Gene3D" id="1.10.418.10">
    <property type="entry name" value="Calponin-like domain"/>
    <property type="match status" value="1"/>
</dbReference>
<organism evidence="7 8">
    <name type="scientific">Trichodelitschia bisporula</name>
    <dbReference type="NCBI Taxonomy" id="703511"/>
    <lineage>
        <taxon>Eukaryota</taxon>
        <taxon>Fungi</taxon>
        <taxon>Dikarya</taxon>
        <taxon>Ascomycota</taxon>
        <taxon>Pezizomycotina</taxon>
        <taxon>Dothideomycetes</taxon>
        <taxon>Dothideomycetes incertae sedis</taxon>
        <taxon>Phaeotrichales</taxon>
        <taxon>Phaeotrichaceae</taxon>
        <taxon>Trichodelitschia</taxon>
    </lineage>
</organism>
<feature type="compositionally biased region" description="Basic and acidic residues" evidence="5">
    <location>
        <begin position="428"/>
        <end position="444"/>
    </location>
</feature>
<dbReference type="InterPro" id="IPR036872">
    <property type="entry name" value="CH_dom_sf"/>
</dbReference>
<keyword evidence="2" id="KW-0963">Cytoplasm</keyword>
<dbReference type="OrthoDB" id="2129491at2759"/>
<dbReference type="GO" id="GO:0005737">
    <property type="term" value="C:cytoplasm"/>
    <property type="evidence" value="ECO:0007669"/>
    <property type="project" value="UniProtKB-SubCell"/>
</dbReference>
<evidence type="ECO:0000256" key="4">
    <source>
        <dbReference type="SAM" id="Coils"/>
    </source>
</evidence>
<dbReference type="SUPFAM" id="SSF116907">
    <property type="entry name" value="Hook domain"/>
    <property type="match status" value="1"/>
</dbReference>
<feature type="region of interest" description="Disordered" evidence="5">
    <location>
        <begin position="170"/>
        <end position="196"/>
    </location>
</feature>
<accession>A0A6G1HQM7</accession>
<feature type="domain" description="HOOK N-terminal" evidence="6">
    <location>
        <begin position="8"/>
        <end position="151"/>
    </location>
</feature>
<feature type="region of interest" description="Disordered" evidence="5">
    <location>
        <begin position="666"/>
        <end position="708"/>
    </location>
</feature>
<name>A0A6G1HQM7_9PEZI</name>
<evidence type="ECO:0000313" key="7">
    <source>
        <dbReference type="EMBL" id="KAF2398176.1"/>
    </source>
</evidence>
<dbReference type="Pfam" id="PF19047">
    <property type="entry name" value="HOOK_N"/>
    <property type="match status" value="1"/>
</dbReference>
<proteinExistence type="predicted"/>
<dbReference type="GO" id="GO:0031122">
    <property type="term" value="P:cytoplasmic microtubule organization"/>
    <property type="evidence" value="ECO:0007669"/>
    <property type="project" value="TreeGrafter"/>
</dbReference>
<dbReference type="PANTHER" id="PTHR18947:SF28">
    <property type="entry name" value="GIRDIN, ISOFORM A"/>
    <property type="match status" value="1"/>
</dbReference>
<dbReference type="GO" id="GO:0030705">
    <property type="term" value="P:cytoskeleton-dependent intracellular transport"/>
    <property type="evidence" value="ECO:0007669"/>
    <property type="project" value="InterPro"/>
</dbReference>
<evidence type="ECO:0000256" key="5">
    <source>
        <dbReference type="SAM" id="MobiDB-lite"/>
    </source>
</evidence>
<dbReference type="InterPro" id="IPR043936">
    <property type="entry name" value="HOOK_N"/>
</dbReference>
<feature type="non-terminal residue" evidence="7">
    <location>
        <position position="723"/>
    </location>
</feature>
<feature type="coiled-coil region" evidence="4">
    <location>
        <begin position="483"/>
        <end position="550"/>
    </location>
</feature>
<dbReference type="PANTHER" id="PTHR18947">
    <property type="entry name" value="HOOK PROTEINS"/>
    <property type="match status" value="1"/>
</dbReference>
<evidence type="ECO:0000313" key="8">
    <source>
        <dbReference type="Proteomes" id="UP000799640"/>
    </source>
</evidence>
<feature type="compositionally biased region" description="Basic residues" evidence="5">
    <location>
        <begin position="674"/>
        <end position="688"/>
    </location>
</feature>
<gene>
    <name evidence="7" type="ORF">EJ06DRAFT_532550</name>
</gene>
<dbReference type="Proteomes" id="UP000799640">
    <property type="component" value="Unassembled WGS sequence"/>
</dbReference>
<evidence type="ECO:0000256" key="1">
    <source>
        <dbReference type="ARBA" id="ARBA00004496"/>
    </source>
</evidence>
<feature type="region of interest" description="Disordered" evidence="5">
    <location>
        <begin position="428"/>
        <end position="474"/>
    </location>
</feature>
<keyword evidence="3 4" id="KW-0175">Coiled coil</keyword>
<dbReference type="GO" id="GO:0005815">
    <property type="term" value="C:microtubule organizing center"/>
    <property type="evidence" value="ECO:0007669"/>
    <property type="project" value="TreeGrafter"/>
</dbReference>
<dbReference type="CDD" id="cd22211">
    <property type="entry name" value="HkD_SF"/>
    <property type="match status" value="1"/>
</dbReference>
<evidence type="ECO:0000256" key="3">
    <source>
        <dbReference type="ARBA" id="ARBA00023054"/>
    </source>
</evidence>
<keyword evidence="8" id="KW-1185">Reference proteome</keyword>
<protein>
    <recommendedName>
        <fullName evidence="6">HOOK N-terminal domain-containing protein</fullName>
    </recommendedName>
</protein>
<comment type="subcellular location">
    <subcellularLocation>
        <location evidence="1">Cytoplasm</location>
    </subcellularLocation>
</comment>
<evidence type="ECO:0000259" key="6">
    <source>
        <dbReference type="Pfam" id="PF19047"/>
    </source>
</evidence>
<reference evidence="7" key="1">
    <citation type="journal article" date="2020" name="Stud. Mycol.">
        <title>101 Dothideomycetes genomes: a test case for predicting lifestyles and emergence of pathogens.</title>
        <authorList>
            <person name="Haridas S."/>
            <person name="Albert R."/>
            <person name="Binder M."/>
            <person name="Bloem J."/>
            <person name="Labutti K."/>
            <person name="Salamov A."/>
            <person name="Andreopoulos B."/>
            <person name="Baker S."/>
            <person name="Barry K."/>
            <person name="Bills G."/>
            <person name="Bluhm B."/>
            <person name="Cannon C."/>
            <person name="Castanera R."/>
            <person name="Culley D."/>
            <person name="Daum C."/>
            <person name="Ezra D."/>
            <person name="Gonzalez J."/>
            <person name="Henrissat B."/>
            <person name="Kuo A."/>
            <person name="Liang C."/>
            <person name="Lipzen A."/>
            <person name="Lutzoni F."/>
            <person name="Magnuson J."/>
            <person name="Mondo S."/>
            <person name="Nolan M."/>
            <person name="Ohm R."/>
            <person name="Pangilinan J."/>
            <person name="Park H.-J."/>
            <person name="Ramirez L."/>
            <person name="Alfaro M."/>
            <person name="Sun H."/>
            <person name="Tritt A."/>
            <person name="Yoshinaga Y."/>
            <person name="Zwiers L.-H."/>
            <person name="Turgeon B."/>
            <person name="Goodwin S."/>
            <person name="Spatafora J."/>
            <person name="Crous P."/>
            <person name="Grigoriev I."/>
        </authorList>
    </citation>
    <scope>NUCLEOTIDE SEQUENCE</scope>
    <source>
        <strain evidence="7">CBS 262.69</strain>
    </source>
</reference>